<dbReference type="PATRIC" id="fig|1217700.3.peg.651"/>
<dbReference type="AlphaFoldDB" id="N9RUJ8"/>
<dbReference type="GeneID" id="86814510"/>
<dbReference type="EMBL" id="APRN01000030">
    <property type="protein sequence ID" value="ENX61648.1"/>
    <property type="molecule type" value="Genomic_DNA"/>
</dbReference>
<keyword evidence="2" id="KW-1185">Reference proteome</keyword>
<dbReference type="Proteomes" id="UP000013084">
    <property type="component" value="Unassembled WGS sequence"/>
</dbReference>
<name>N9RUJ8_9GAMM</name>
<dbReference type="OrthoDB" id="9052589at2"/>
<protein>
    <submittedName>
        <fullName evidence="1">Uncharacterized protein</fullName>
    </submittedName>
</protein>
<organism evidence="1 2">
    <name type="scientific">Acinetobacter higginsii</name>
    <dbReference type="NCBI Taxonomy" id="70347"/>
    <lineage>
        <taxon>Bacteria</taxon>
        <taxon>Pseudomonadati</taxon>
        <taxon>Pseudomonadota</taxon>
        <taxon>Gammaproteobacteria</taxon>
        <taxon>Moraxellales</taxon>
        <taxon>Moraxellaceae</taxon>
        <taxon>Acinetobacter</taxon>
    </lineage>
</organism>
<comment type="caution">
    <text evidence="1">The sequence shown here is derived from an EMBL/GenBank/DDBJ whole genome shotgun (WGS) entry which is preliminary data.</text>
</comment>
<evidence type="ECO:0000313" key="2">
    <source>
        <dbReference type="Proteomes" id="UP000013084"/>
    </source>
</evidence>
<dbReference type="RefSeq" id="WP_005200956.1">
    <property type="nucleotide sequence ID" value="NZ_JAKZGE010000008.1"/>
</dbReference>
<dbReference type="HOGENOM" id="CLU_1154448_0_0_6"/>
<sequence>MNSRDDFNKESKRILQERVGNRCSNPECRCLTSGPNSNEEKATRIGVAAHITGASEGGPRFDSLLTKDKRAHISNGIWLCQNCAKLIDNDEEVYAVSLLLEWKQVSEENSRRELEGKSPVEYPIKDGWICGHCRSFVEHQQTVCRVCHADVAYSATRHERAEAGKMGLFVGAALSAFIFLVFPQLVNDKFDLSISIGLGLGIYAVVVSGLLSALGMFACIELEERKYRGKPPRFFRQSSI</sequence>
<reference evidence="1 2" key="1">
    <citation type="submission" date="2013-02" db="EMBL/GenBank/DDBJ databases">
        <title>The Genome Sequence of Acinetobacter sp. CIP 70.18.</title>
        <authorList>
            <consortium name="The Broad Institute Genome Sequencing Platform"/>
            <consortium name="The Broad Institute Genome Sequencing Center for Infectious Disease"/>
            <person name="Cerqueira G."/>
            <person name="Feldgarden M."/>
            <person name="Courvalin P."/>
            <person name="Perichon B."/>
            <person name="Grillot-Courvalin C."/>
            <person name="Clermont D."/>
            <person name="Rocha E."/>
            <person name="Yoon E.-J."/>
            <person name="Nemec A."/>
            <person name="Walker B."/>
            <person name="Young S.K."/>
            <person name="Zeng Q."/>
            <person name="Gargeya S."/>
            <person name="Fitzgerald M."/>
            <person name="Haas B."/>
            <person name="Abouelleil A."/>
            <person name="Alvarado L."/>
            <person name="Arachchi H.M."/>
            <person name="Berlin A.M."/>
            <person name="Chapman S.B."/>
            <person name="Dewar J."/>
            <person name="Goldberg J."/>
            <person name="Griggs A."/>
            <person name="Gujja S."/>
            <person name="Hansen M."/>
            <person name="Howarth C."/>
            <person name="Imamovic A."/>
            <person name="Larimer J."/>
            <person name="McCowan C."/>
            <person name="Murphy C."/>
            <person name="Neiman D."/>
            <person name="Pearson M."/>
            <person name="Priest M."/>
            <person name="Roberts A."/>
            <person name="Saif S."/>
            <person name="Shea T."/>
            <person name="Sisk P."/>
            <person name="Sykes S."/>
            <person name="Wortman J."/>
            <person name="Nusbaum C."/>
            <person name="Birren B."/>
        </authorList>
    </citation>
    <scope>NUCLEOTIDE SEQUENCE [LARGE SCALE GENOMIC DNA]</scope>
    <source>
        <strain evidence="1 2">CIP 70.18</strain>
    </source>
</reference>
<accession>N9RUJ8</accession>
<accession>N9TLH5</accession>
<proteinExistence type="predicted"/>
<gene>
    <name evidence="1" type="ORF">F902_00685</name>
</gene>
<evidence type="ECO:0000313" key="1">
    <source>
        <dbReference type="EMBL" id="ENX61648.1"/>
    </source>
</evidence>